<organism evidence="1 2">
    <name type="scientific">Drechslerella dactyloides</name>
    <name type="common">Nematode-trapping fungus</name>
    <name type="synonym">Arthrobotrys dactyloides</name>
    <dbReference type="NCBI Taxonomy" id="74499"/>
    <lineage>
        <taxon>Eukaryota</taxon>
        <taxon>Fungi</taxon>
        <taxon>Dikarya</taxon>
        <taxon>Ascomycota</taxon>
        <taxon>Pezizomycotina</taxon>
        <taxon>Orbiliomycetes</taxon>
        <taxon>Orbiliales</taxon>
        <taxon>Orbiliaceae</taxon>
        <taxon>Drechslerella</taxon>
    </lineage>
</organism>
<protein>
    <submittedName>
        <fullName evidence="1">Uncharacterized protein</fullName>
    </submittedName>
</protein>
<dbReference type="EMBL" id="JAQGDS010000010">
    <property type="protein sequence ID" value="KAJ6257634.1"/>
    <property type="molecule type" value="Genomic_DNA"/>
</dbReference>
<evidence type="ECO:0000313" key="2">
    <source>
        <dbReference type="Proteomes" id="UP001221413"/>
    </source>
</evidence>
<comment type="caution">
    <text evidence="1">The sequence shown here is derived from an EMBL/GenBank/DDBJ whole genome shotgun (WGS) entry which is preliminary data.</text>
</comment>
<dbReference type="Proteomes" id="UP001221413">
    <property type="component" value="Unassembled WGS sequence"/>
</dbReference>
<keyword evidence="2" id="KW-1185">Reference proteome</keyword>
<reference evidence="1" key="1">
    <citation type="submission" date="2023-01" db="EMBL/GenBank/DDBJ databases">
        <title>The chitinases involved in constricting ring structure development in the nematode-trapping fungus Drechslerella dactyloides.</title>
        <authorList>
            <person name="Wang R."/>
            <person name="Zhang L."/>
            <person name="Tang P."/>
            <person name="Li S."/>
            <person name="Liang L."/>
        </authorList>
    </citation>
    <scope>NUCLEOTIDE SEQUENCE</scope>
    <source>
        <strain evidence="1">YMF1.00031</strain>
    </source>
</reference>
<gene>
    <name evidence="1" type="ORF">Dda_7421</name>
</gene>
<proteinExistence type="predicted"/>
<dbReference type="AlphaFoldDB" id="A0AAD6NGR6"/>
<evidence type="ECO:0000313" key="1">
    <source>
        <dbReference type="EMBL" id="KAJ6257634.1"/>
    </source>
</evidence>
<sequence>MYAHYHAVIMDIHQKNVNDVDKEDPADPANFKADSSSRYNRSQNCLYILMETYNRRNSMLTMTQRSRFFC</sequence>
<name>A0AAD6NGR6_DREDA</name>
<accession>A0AAD6NGR6</accession>